<dbReference type="PaxDb" id="6945-B7QMZ3"/>
<protein>
    <submittedName>
        <fullName evidence="2 3">Uncharacterized protein</fullName>
    </submittedName>
</protein>
<dbReference type="EMBL" id="ABJB010602241">
    <property type="status" value="NOT_ANNOTATED_CDS"/>
    <property type="molecule type" value="Genomic_DNA"/>
</dbReference>
<dbReference type="HOGENOM" id="CLU_1514272_0_0_1"/>
<dbReference type="VEuPathDB" id="VectorBase:ISCI015283"/>
<evidence type="ECO:0000313" key="2">
    <source>
        <dbReference type="EMBL" id="EEC20215.1"/>
    </source>
</evidence>
<feature type="region of interest" description="Disordered" evidence="1">
    <location>
        <begin position="1"/>
        <end position="93"/>
    </location>
</feature>
<feature type="compositionally biased region" description="Polar residues" evidence="1">
    <location>
        <begin position="70"/>
        <end position="80"/>
    </location>
</feature>
<organism>
    <name type="scientific">Ixodes scapularis</name>
    <name type="common">Black-legged tick</name>
    <name type="synonym">Deer tick</name>
    <dbReference type="NCBI Taxonomy" id="6945"/>
    <lineage>
        <taxon>Eukaryota</taxon>
        <taxon>Metazoa</taxon>
        <taxon>Ecdysozoa</taxon>
        <taxon>Arthropoda</taxon>
        <taxon>Chelicerata</taxon>
        <taxon>Arachnida</taxon>
        <taxon>Acari</taxon>
        <taxon>Parasitiformes</taxon>
        <taxon>Ixodida</taxon>
        <taxon>Ixodoidea</taxon>
        <taxon>Ixodidae</taxon>
        <taxon>Ixodinae</taxon>
        <taxon>Ixodes</taxon>
    </lineage>
</organism>
<dbReference type="EMBL" id="DS974100">
    <property type="protein sequence ID" value="EEC20215.1"/>
    <property type="molecule type" value="Genomic_DNA"/>
</dbReference>
<feature type="region of interest" description="Disordered" evidence="1">
    <location>
        <begin position="130"/>
        <end position="178"/>
    </location>
</feature>
<reference evidence="2 4" key="1">
    <citation type="submission" date="2008-03" db="EMBL/GenBank/DDBJ databases">
        <title>Annotation of Ixodes scapularis.</title>
        <authorList>
            <consortium name="Ixodes scapularis Genome Project Consortium"/>
            <person name="Caler E."/>
            <person name="Hannick L.I."/>
            <person name="Bidwell S."/>
            <person name="Joardar V."/>
            <person name="Thiagarajan M."/>
            <person name="Amedeo P."/>
            <person name="Galinsky K.J."/>
            <person name="Schobel S."/>
            <person name="Inman J."/>
            <person name="Hostetler J."/>
            <person name="Miller J."/>
            <person name="Hammond M."/>
            <person name="Megy K."/>
            <person name="Lawson D."/>
            <person name="Kodira C."/>
            <person name="Sutton G."/>
            <person name="Meyer J."/>
            <person name="Hill C.A."/>
            <person name="Birren B."/>
            <person name="Nene V."/>
            <person name="Collins F."/>
            <person name="Alarcon-Chaidez F."/>
            <person name="Wikel S."/>
            <person name="Strausberg R."/>
        </authorList>
    </citation>
    <scope>NUCLEOTIDE SEQUENCE [LARGE SCALE GENOMIC DNA]</scope>
    <source>
        <strain evidence="4">Wikel</strain>
        <strain evidence="2">Wikel colony</strain>
    </source>
</reference>
<proteinExistence type="predicted"/>
<dbReference type="AlphaFoldDB" id="B7QMZ3"/>
<name>B7QMZ3_IXOSC</name>
<evidence type="ECO:0000256" key="1">
    <source>
        <dbReference type="SAM" id="MobiDB-lite"/>
    </source>
</evidence>
<dbReference type="InParanoid" id="B7QMZ3"/>
<evidence type="ECO:0000313" key="3">
    <source>
        <dbReference type="EnsemblMetazoa" id="ISCW015283-PA"/>
    </source>
</evidence>
<gene>
    <name evidence="2" type="ORF">IscW_ISCW015283</name>
</gene>
<feature type="non-terminal residue" evidence="2">
    <location>
        <position position="1"/>
    </location>
</feature>
<feature type="compositionally biased region" description="Low complexity" evidence="1">
    <location>
        <begin position="137"/>
        <end position="154"/>
    </location>
</feature>
<feature type="non-terminal residue" evidence="2">
    <location>
        <position position="178"/>
    </location>
</feature>
<accession>B7QMZ3</accession>
<reference evidence="3" key="2">
    <citation type="submission" date="2020-05" db="UniProtKB">
        <authorList>
            <consortium name="EnsemblMetazoa"/>
        </authorList>
    </citation>
    <scope>IDENTIFICATION</scope>
    <source>
        <strain evidence="3">wikel</strain>
    </source>
</reference>
<keyword evidence="4" id="KW-1185">Reference proteome</keyword>
<dbReference type="VEuPathDB" id="VectorBase:ISCW015283"/>
<feature type="compositionally biased region" description="Pro residues" evidence="1">
    <location>
        <begin position="24"/>
        <end position="46"/>
    </location>
</feature>
<evidence type="ECO:0000313" key="4">
    <source>
        <dbReference type="Proteomes" id="UP000001555"/>
    </source>
</evidence>
<dbReference type="Proteomes" id="UP000001555">
    <property type="component" value="Unassembled WGS sequence"/>
</dbReference>
<dbReference type="EnsemblMetazoa" id="ISCW015283-RA">
    <property type="protein sequence ID" value="ISCW015283-PA"/>
    <property type="gene ID" value="ISCW015283"/>
</dbReference>
<sequence length="178" mass="18693">STDPLRPSSFRSLQRAPAGVPASLHPPLPPLLPRTPSPHSAPPSPQTPSQGLPQSLERNRQLPISPPRPHTSSLRDTSQFPAAVPSAPLPMIPTPVSIDAPYAGTQRQGVFTLTAILKSGPAAQDDLTSHTKALLHPEPSTPAARPAPTREAAALSRKSKSADHFAALPETLSIPPEC</sequence>